<dbReference type="GO" id="GO:0005814">
    <property type="term" value="C:centriole"/>
    <property type="evidence" value="ECO:0007669"/>
    <property type="project" value="UniProtKB-SubCell"/>
</dbReference>
<evidence type="ECO:0000256" key="2">
    <source>
        <dbReference type="ARBA" id="ARBA00004123"/>
    </source>
</evidence>
<evidence type="ECO:0000256" key="5">
    <source>
        <dbReference type="ARBA" id="ARBA00022618"/>
    </source>
</evidence>
<feature type="region of interest" description="Disordered" evidence="17">
    <location>
        <begin position="1171"/>
        <end position="1195"/>
    </location>
</feature>
<feature type="compositionally biased region" description="Low complexity" evidence="17">
    <location>
        <begin position="366"/>
        <end position="375"/>
    </location>
</feature>
<dbReference type="InterPro" id="IPR036020">
    <property type="entry name" value="WW_dom_sf"/>
</dbReference>
<feature type="compositionally biased region" description="Basic and acidic residues" evidence="17">
    <location>
        <begin position="321"/>
        <end position="347"/>
    </location>
</feature>
<evidence type="ECO:0000313" key="20">
    <source>
        <dbReference type="Proteomes" id="UP000887568"/>
    </source>
</evidence>
<feature type="region of interest" description="Disordered" evidence="17">
    <location>
        <begin position="582"/>
        <end position="735"/>
    </location>
</feature>
<dbReference type="GO" id="GO:0030030">
    <property type="term" value="P:cell projection organization"/>
    <property type="evidence" value="ECO:0007669"/>
    <property type="project" value="UniProtKB-KW"/>
</dbReference>
<feature type="compositionally biased region" description="Basic and acidic residues" evidence="17">
    <location>
        <begin position="487"/>
        <end position="506"/>
    </location>
</feature>
<evidence type="ECO:0000313" key="19">
    <source>
        <dbReference type="EnsemblMetazoa" id="XP_038065295.1"/>
    </source>
</evidence>
<dbReference type="FunFam" id="3.30.1470.10:FF:000001">
    <property type="entry name" value="Centrosomal protein of 164 kDa"/>
    <property type="match status" value="1"/>
</dbReference>
<evidence type="ECO:0000256" key="3">
    <source>
        <dbReference type="ARBA" id="ARBA00022490"/>
    </source>
</evidence>
<feature type="compositionally biased region" description="Basic and acidic residues" evidence="17">
    <location>
        <begin position="376"/>
        <end position="444"/>
    </location>
</feature>
<feature type="compositionally biased region" description="Basic and acidic residues" evidence="17">
    <location>
        <begin position="582"/>
        <end position="631"/>
    </location>
</feature>
<keyword evidence="6" id="KW-0227">DNA damage</keyword>
<evidence type="ECO:0000256" key="1">
    <source>
        <dbReference type="ARBA" id="ARBA00004114"/>
    </source>
</evidence>
<keyword evidence="3" id="KW-0963">Cytoplasm</keyword>
<evidence type="ECO:0000256" key="12">
    <source>
        <dbReference type="ARBA" id="ARBA00023242"/>
    </source>
</evidence>
<evidence type="ECO:0000256" key="10">
    <source>
        <dbReference type="ARBA" id="ARBA00023204"/>
    </source>
</evidence>
<comment type="subcellular location">
    <subcellularLocation>
        <location evidence="1">Cytoplasm</location>
        <location evidence="1">Cytoskeleton</location>
        <location evidence="1">Microtubule organizing center</location>
        <location evidence="1">Centrosome</location>
        <location evidence="1">Centriole</location>
    </subcellularLocation>
    <subcellularLocation>
        <location evidence="2">Nucleus</location>
    </subcellularLocation>
</comment>
<evidence type="ECO:0000256" key="8">
    <source>
        <dbReference type="ARBA" id="ARBA00022794"/>
    </source>
</evidence>
<feature type="compositionally biased region" description="Basic and acidic residues" evidence="17">
    <location>
        <begin position="123"/>
        <end position="137"/>
    </location>
</feature>
<feature type="region of interest" description="Disordered" evidence="17">
    <location>
        <begin position="473"/>
        <end position="524"/>
    </location>
</feature>
<dbReference type="EnsemblMetazoa" id="XM_038209367.1">
    <property type="protein sequence ID" value="XP_038065295.1"/>
    <property type="gene ID" value="LOC119735601"/>
</dbReference>
<evidence type="ECO:0000256" key="17">
    <source>
        <dbReference type="SAM" id="MobiDB-lite"/>
    </source>
</evidence>
<feature type="region of interest" description="Disordered" evidence="17">
    <location>
        <begin position="870"/>
        <end position="1011"/>
    </location>
</feature>
<keyword evidence="4" id="KW-0597">Phosphoprotein</keyword>
<dbReference type="GO" id="GO:0051301">
    <property type="term" value="P:cell division"/>
    <property type="evidence" value="ECO:0007669"/>
    <property type="project" value="UniProtKB-KW"/>
</dbReference>
<organism evidence="19 20">
    <name type="scientific">Patiria miniata</name>
    <name type="common">Bat star</name>
    <name type="synonym">Asterina miniata</name>
    <dbReference type="NCBI Taxonomy" id="46514"/>
    <lineage>
        <taxon>Eukaryota</taxon>
        <taxon>Metazoa</taxon>
        <taxon>Echinodermata</taxon>
        <taxon>Eleutherozoa</taxon>
        <taxon>Asterozoa</taxon>
        <taxon>Asteroidea</taxon>
        <taxon>Valvatacea</taxon>
        <taxon>Valvatida</taxon>
        <taxon>Asterinidae</taxon>
        <taxon>Patiria</taxon>
    </lineage>
</organism>
<feature type="compositionally biased region" description="Low complexity" evidence="17">
    <location>
        <begin position="144"/>
        <end position="154"/>
    </location>
</feature>
<feature type="compositionally biased region" description="Polar residues" evidence="17">
    <location>
        <begin position="350"/>
        <end position="365"/>
    </location>
</feature>
<sequence length="1566" mass="175930">MMGDQLILEEDYDENYLATEEEIVEYAQVIGIDVDKEKDLMWIAREGISAPLPNDWKPCQDTTGGDIYYFNFTSGDSTWDHPCDEFYRKMVNEEREKKKLGGGGAGSGGGGGGGGKKEKKKKDKTEKKGKEKKDAGKKLGGSLGPLKGESTLGSTLGGTGTLGSTKGTGQLNPLGSLKGAGSTLGSTLGKSGVSLGGTSDSSRFLKGSAANPKKNTAMSLKGAREENIQMMPDFSDEDSGTPRLNLNLDLQDIGGLEYDEESDSSEIKLKGVEVSDDDDDDEDFGIDTKFSDRLGLMDADDLMPAIAEEPEPIKSRFLKSNKKEEVSKKDDAKEDQSVAAKQPEKRQLGSGASLTPTVKVTSVLDTPTPAAAAAETKPEPESIRREAEPEIDLRALAEKREKLEKDEEEKIQKEVEENLAKKREEHQKDLAGQEAKLRQDHETSLAHMRKRLEKELEDAKLELLEDKEDRMRTMKEEMEQAEEEEAEKVQKERDKNIGDLRKKLKEDTEEEEAMLMEGKSDAMRKLRETIRKEQEEQEDKLRADMDKALKTLREEVRDLQENETAKLEEEKKKMMDAIKKEVTEMEEREHKELQDKSQKVLDDLRHKLESEERSSLSDLQKTQDAELEKKTKEMKHKHEREMDDLRARLQEANAEEKRREEDKLRISREKHSVVQEMEGDMENVLKERKQEVKEEQRKELEKMRREHESNLKKTKREMEELEKKEKSTLQSQWEAEKEQLTKDFELEMRDIQREYERRREELQRSQEEQEGALNEAREAIEECRKETEEARKALEKEEGKLRKRREKLEADKEKLGREQHEMLAGQAAKMDPEAVKKIQAERQELLESIQEERMRVKHLEKEKDELLAAVQRLKQQAKTSPRMPQRMAEEDRLDDDEPYTNGHHYSEDGSAPRTAGLRLPKTPSADALDLEELSQPTPSPSKGVRQMVHPRDLLRTPAEREDYLLGSDDDYQAPTRRHASDRNSRGRHGSDRSPRYTRGGSDIDISGLPEYRSRKPRRQAWGRYATDSDESEDFTEVEIRQRMHQIDTQSRLLEENGAIRRAGEFLRRQRLVLRQRQRALNDARQEWRRDLRRQQTTGLSPAGASILEDVRLGLEREALELDKAMVDMSTGRRLVREKASGIKKLETSMQDGISGSELDVNFPQLSVPNLSLSDSSSASNTSMSDVEEKSSKLGTSPENQATALLAQLQQMLQNQQRVSSTSVPSHNPAPGSTNPPTGTAADPVVSSLNVINQQLSNVMGLLQQQSQNMSPSTGDNLRTNVPKPSSTASAQPFPTHAGTRHAGIHHAPAGTHATAPPESRLQEPRMPPSHHASGQASHNALPAHIASQWSHSGPSPSYQDANGYGTIPTTDYTGYSGPVGGSYPRTIPTSSYPLGLSSRIGAPNRVVPNVKFDVSSLRTSAPRETAEQALERKWKTYFGGHSMSSDTSSASRPGIPNLSLGKPTFGGYVSARDQLRAFRQSAQPSPSHALPNEMSFSASSTTEAKLQQMSDWVKDFRRDDNTTTSNATPLSGRSTSATSPPQGSGRRAPSTRLELDSNNQIRVREC</sequence>
<feature type="compositionally biased region" description="Basic and acidic residues" evidence="17">
    <location>
        <begin position="757"/>
        <end position="767"/>
    </location>
</feature>
<dbReference type="GO" id="GO:0097539">
    <property type="term" value="C:ciliary transition fiber"/>
    <property type="evidence" value="ECO:0007669"/>
    <property type="project" value="UniProtKB-ARBA"/>
</dbReference>
<keyword evidence="13" id="KW-0131">Cell cycle</keyword>
<feature type="compositionally biased region" description="Basic and acidic residues" evidence="17">
    <location>
        <begin position="639"/>
        <end position="673"/>
    </location>
</feature>
<dbReference type="SMART" id="SM00456">
    <property type="entry name" value="WW"/>
    <property type="match status" value="1"/>
</dbReference>
<evidence type="ECO:0000256" key="11">
    <source>
        <dbReference type="ARBA" id="ARBA00023212"/>
    </source>
</evidence>
<dbReference type="GeneID" id="119735601"/>
<feature type="compositionally biased region" description="Basic and acidic residues" evidence="17">
    <location>
        <begin position="949"/>
        <end position="963"/>
    </location>
</feature>
<evidence type="ECO:0000256" key="7">
    <source>
        <dbReference type="ARBA" id="ARBA00022776"/>
    </source>
</evidence>
<dbReference type="RefSeq" id="XP_038065295.1">
    <property type="nucleotide sequence ID" value="XM_038209367.1"/>
</dbReference>
<keyword evidence="20" id="KW-1185">Reference proteome</keyword>
<evidence type="ECO:0000256" key="15">
    <source>
        <dbReference type="ARBA" id="ARBA00061715"/>
    </source>
</evidence>
<evidence type="ECO:0000256" key="4">
    <source>
        <dbReference type="ARBA" id="ARBA00022553"/>
    </source>
</evidence>
<feature type="compositionally biased region" description="Basic and acidic residues" evidence="17">
    <location>
        <begin position="683"/>
        <end position="727"/>
    </location>
</feature>
<dbReference type="Proteomes" id="UP000887568">
    <property type="component" value="Unplaced"/>
</dbReference>
<feature type="region of interest" description="Disordered" evidence="17">
    <location>
        <begin position="1478"/>
        <end position="1503"/>
    </location>
</feature>
<feature type="compositionally biased region" description="Polar residues" evidence="17">
    <location>
        <begin position="1556"/>
        <end position="1566"/>
    </location>
</feature>
<dbReference type="SUPFAM" id="SSF51045">
    <property type="entry name" value="WW domain"/>
    <property type="match status" value="1"/>
</dbReference>
<feature type="compositionally biased region" description="Gly residues" evidence="17">
    <location>
        <begin position="101"/>
        <end position="114"/>
    </location>
</feature>
<feature type="region of interest" description="Disordered" evidence="17">
    <location>
        <begin position="793"/>
        <end position="833"/>
    </location>
</feature>
<feature type="compositionally biased region" description="Basic and acidic residues" evidence="17">
    <location>
        <begin position="978"/>
        <end position="994"/>
    </location>
</feature>
<feature type="compositionally biased region" description="Polar residues" evidence="17">
    <location>
        <begin position="1522"/>
        <end position="1542"/>
    </location>
</feature>
<dbReference type="OMA" id="EEHWQAM"/>
<feature type="compositionally biased region" description="Basic and acidic residues" evidence="17">
    <location>
        <begin position="793"/>
        <end position="821"/>
    </location>
</feature>
<feature type="compositionally biased region" description="Polar residues" evidence="17">
    <location>
        <begin position="1217"/>
        <end position="1237"/>
    </location>
</feature>
<name>A0A914AMN6_PATMI</name>
<feature type="region of interest" description="Disordered" evidence="17">
    <location>
        <begin position="96"/>
        <end position="218"/>
    </location>
</feature>
<dbReference type="OrthoDB" id="6344460at2759"/>
<feature type="region of interest" description="Disordered" evidence="17">
    <location>
        <begin position="1516"/>
        <end position="1566"/>
    </location>
</feature>
<keyword evidence="9" id="KW-0175">Coiled coil</keyword>
<dbReference type="CDD" id="cd00201">
    <property type="entry name" value="WW"/>
    <property type="match status" value="1"/>
</dbReference>
<comment type="function">
    <text evidence="14">Plays a role in microtubule organization and/or maintenance for the formation of primary cilia (PC), a microtubule-based structure that protrudes from the surface of epithelial cells. Plays a critical role in G2/M checkpoint and nuclear divisions. A key player in the DNA damage-activated ATR/ATM signaling cascade since it is required for the proper phosphorylation of H2AX, RPA, CHEK2 and CHEK1. Plays a critical role in chromosome segregation, acting as a mediator required for the maintenance of genomic stability through modulation of MDC1, RPA and CHEK1.</text>
</comment>
<feature type="compositionally biased region" description="Low complexity" evidence="17">
    <location>
        <begin position="162"/>
        <end position="199"/>
    </location>
</feature>
<protein>
    <recommendedName>
        <fullName evidence="16">Centrosomal protein of 164 kDa</fullName>
    </recommendedName>
</protein>
<evidence type="ECO:0000256" key="14">
    <source>
        <dbReference type="ARBA" id="ARBA00056906"/>
    </source>
</evidence>
<keyword evidence="5" id="KW-0132">Cell division</keyword>
<dbReference type="Gene3D" id="3.30.1470.10">
    <property type="entry name" value="Photosystem I PsaD, reaction center subunit II"/>
    <property type="match status" value="1"/>
</dbReference>
<keyword evidence="12" id="KW-0539">Nucleus</keyword>
<feature type="compositionally biased region" description="Polar residues" evidence="17">
    <location>
        <begin position="1265"/>
        <end position="1292"/>
    </location>
</feature>
<feature type="region of interest" description="Disordered" evidence="17">
    <location>
        <begin position="303"/>
        <end position="447"/>
    </location>
</feature>
<evidence type="ECO:0000256" key="9">
    <source>
        <dbReference type="ARBA" id="ARBA00023054"/>
    </source>
</evidence>
<keyword evidence="10" id="KW-0234">DNA repair</keyword>
<keyword evidence="8" id="KW-0970">Cilium biogenesis/degradation</keyword>
<feature type="compositionally biased region" description="Low complexity" evidence="17">
    <location>
        <begin position="1305"/>
        <end position="1317"/>
    </location>
</feature>
<dbReference type="GO" id="GO:0006281">
    <property type="term" value="P:DNA repair"/>
    <property type="evidence" value="ECO:0007669"/>
    <property type="project" value="UniProtKB-KW"/>
</dbReference>
<feature type="region of interest" description="Disordered" evidence="17">
    <location>
        <begin position="1265"/>
        <end position="1338"/>
    </location>
</feature>
<proteinExistence type="predicted"/>
<dbReference type="InterPro" id="IPR001202">
    <property type="entry name" value="WW_dom"/>
</dbReference>
<comment type="subunit">
    <text evidence="15">Interacts (via N-terminus) with ATRIP. Interacts with ATM, ATR and MDC1. Interacts with XPA (via N-terminus) upon UV irradiation. Interacts with CEP83, CCDC92, TTBK2, DVL3, NPHP3 and weakly with NPHP4. Interacts with DZIP1.</text>
</comment>
<evidence type="ECO:0000256" key="6">
    <source>
        <dbReference type="ARBA" id="ARBA00022763"/>
    </source>
</evidence>
<feature type="region of interest" description="Disordered" evidence="17">
    <location>
        <begin position="757"/>
        <end position="776"/>
    </location>
</feature>
<dbReference type="PROSITE" id="PS50020">
    <property type="entry name" value="WW_DOMAIN_2"/>
    <property type="match status" value="1"/>
</dbReference>
<dbReference type="PANTHER" id="PTHR21715">
    <property type="entry name" value="RH04127P"/>
    <property type="match status" value="1"/>
</dbReference>
<keyword evidence="7" id="KW-0498">Mitosis</keyword>
<evidence type="ECO:0000259" key="18">
    <source>
        <dbReference type="PROSITE" id="PS50020"/>
    </source>
</evidence>
<evidence type="ECO:0000256" key="13">
    <source>
        <dbReference type="ARBA" id="ARBA00023306"/>
    </source>
</evidence>
<reference evidence="19" key="1">
    <citation type="submission" date="2022-11" db="UniProtKB">
        <authorList>
            <consortium name="EnsemblMetazoa"/>
        </authorList>
    </citation>
    <scope>IDENTIFICATION</scope>
</reference>
<evidence type="ECO:0000256" key="16">
    <source>
        <dbReference type="ARBA" id="ARBA00067900"/>
    </source>
</evidence>
<dbReference type="Pfam" id="PF00397">
    <property type="entry name" value="WW"/>
    <property type="match status" value="1"/>
</dbReference>
<dbReference type="GO" id="GO:0005634">
    <property type="term" value="C:nucleus"/>
    <property type="evidence" value="ECO:0007669"/>
    <property type="project" value="UniProtKB-SubCell"/>
</dbReference>
<accession>A0A914AMN6</accession>
<feature type="domain" description="WW" evidence="18">
    <location>
        <begin position="50"/>
        <end position="84"/>
    </location>
</feature>
<dbReference type="InterPro" id="IPR053233">
    <property type="entry name" value="ABRA-related"/>
</dbReference>
<dbReference type="PROSITE" id="PS01159">
    <property type="entry name" value="WW_DOMAIN_1"/>
    <property type="match status" value="1"/>
</dbReference>
<keyword evidence="11" id="KW-0206">Cytoskeleton</keyword>
<feature type="region of interest" description="Disordered" evidence="17">
    <location>
        <begin position="1212"/>
        <end position="1243"/>
    </location>
</feature>
<feature type="compositionally biased region" description="Polar residues" evidence="17">
    <location>
        <begin position="1494"/>
        <end position="1503"/>
    </location>
</feature>
<dbReference type="PANTHER" id="PTHR21715:SF0">
    <property type="entry name" value="RH04127P"/>
    <property type="match status" value="1"/>
</dbReference>
<feature type="compositionally biased region" description="Low complexity" evidence="17">
    <location>
        <begin position="1171"/>
        <end position="1184"/>
    </location>
</feature>